<dbReference type="OrthoDB" id="34134at2157"/>
<dbReference type="NCBIfam" id="TIGR00723">
    <property type="entry name" value="ttdB_fumA_fumB"/>
    <property type="match status" value="1"/>
</dbReference>
<organism evidence="4 5">
    <name type="scientific">Methanocella conradii (strain DSM 24694 / JCM 17849 / CGMCC 1.5162 / HZ254)</name>
    <dbReference type="NCBI Taxonomy" id="1041930"/>
    <lineage>
        <taxon>Archaea</taxon>
        <taxon>Methanobacteriati</taxon>
        <taxon>Methanobacteriota</taxon>
        <taxon>Stenosarchaea group</taxon>
        <taxon>Methanomicrobia</taxon>
        <taxon>Methanocellales</taxon>
        <taxon>Methanocellaceae</taxon>
        <taxon>Methanocella</taxon>
    </lineage>
</organism>
<dbReference type="PANTHER" id="PTHR43351">
    <property type="entry name" value="L(+)-TARTRATE DEHYDRATASE SUBUNIT BETA"/>
    <property type="match status" value="1"/>
</dbReference>
<evidence type="ECO:0000256" key="2">
    <source>
        <dbReference type="ARBA" id="ARBA00023239"/>
    </source>
</evidence>
<dbReference type="AlphaFoldDB" id="H8I4A2"/>
<dbReference type="KEGG" id="mez:Mtc_0899"/>
<dbReference type="Pfam" id="PF05683">
    <property type="entry name" value="Fumerase_C"/>
    <property type="match status" value="1"/>
</dbReference>
<proteinExistence type="inferred from homology"/>
<keyword evidence="2 4" id="KW-0456">Lyase</keyword>
<dbReference type="RefSeq" id="WP_014405497.1">
    <property type="nucleotide sequence ID" value="NC_017034.1"/>
</dbReference>
<accession>H8I4A2</accession>
<name>H8I4A2_METCZ</name>
<evidence type="ECO:0000313" key="5">
    <source>
        <dbReference type="Proteomes" id="UP000005233"/>
    </source>
</evidence>
<dbReference type="EC" id="4.2.1.2" evidence="4"/>
<protein>
    <submittedName>
        <fullName evidence="4">Fumarate hydratase beta subunit, Fe-S type</fullName>
        <ecNumber evidence="4">4.2.1.2</ecNumber>
    </submittedName>
</protein>
<dbReference type="InterPro" id="IPR004647">
    <property type="entry name" value="Fe-S_hydro-lyase_TtdB-typ_cat"/>
</dbReference>
<dbReference type="SUPFAM" id="SSF117457">
    <property type="entry name" value="FumA C-terminal domain-like"/>
    <property type="match status" value="1"/>
</dbReference>
<keyword evidence="5" id="KW-1185">Reference proteome</keyword>
<comment type="similarity">
    <text evidence="1">Belongs to the class-I fumarase family.</text>
</comment>
<dbReference type="Proteomes" id="UP000005233">
    <property type="component" value="Chromosome"/>
</dbReference>
<dbReference type="GO" id="GO:0004333">
    <property type="term" value="F:fumarate hydratase activity"/>
    <property type="evidence" value="ECO:0007669"/>
    <property type="project" value="UniProtKB-EC"/>
</dbReference>
<dbReference type="HOGENOM" id="CLU_098588_0_0_2"/>
<dbReference type="Gene3D" id="3.20.130.10">
    <property type="entry name" value="Fe-S hydro-lyase, tartrate dehydratase beta-type, catalytic domain"/>
    <property type="match status" value="1"/>
</dbReference>
<dbReference type="eggNOG" id="arCOG04406">
    <property type="taxonomic scope" value="Archaea"/>
</dbReference>
<feature type="domain" description="Fe-S hydro-lyase tartrate dehydratase beta-type catalytic" evidence="3">
    <location>
        <begin position="4"/>
        <end position="179"/>
    </location>
</feature>
<sequence>MEYHLSTPLSKEAVASLRAGDVVYITGVFIVARDKAHMRMAEYFKGQKELPFKLEGAVIFHGAPIVKKEGNEWKIVAIGPTTSARMSSLEPAVIEHGVAVIVGKGGMDNTVLKALHDYGAAYLSMTGGTAVMGARMVKKVLGLVWEDLGMSEAVWLLEVEDFGPLTVAMDSHMEDLYENVRRRVAENIKSMHL</sequence>
<dbReference type="GeneID" id="11971023"/>
<dbReference type="PANTHER" id="PTHR43351:SF2">
    <property type="entry name" value="L(+)-TARTRATE DEHYDRATASE SUBUNIT BETA-RELATED"/>
    <property type="match status" value="1"/>
</dbReference>
<evidence type="ECO:0000256" key="1">
    <source>
        <dbReference type="ARBA" id="ARBA00008876"/>
    </source>
</evidence>
<dbReference type="InterPro" id="IPR036660">
    <property type="entry name" value="Fe-S_hydroAse_TtdB_cat_sf"/>
</dbReference>
<gene>
    <name evidence="4" type="primary">fumB</name>
    <name evidence="4" type="ordered locus">Mtc_0899</name>
</gene>
<evidence type="ECO:0000313" key="4">
    <source>
        <dbReference type="EMBL" id="AFC99659.1"/>
    </source>
</evidence>
<reference evidence="4 5" key="1">
    <citation type="journal article" date="2012" name="J. Bacteriol.">
        <title>Complete genome sequence of a thermophilic methanogen, Methanocella conradii HZ254, isolated from Chinese rice field soil.</title>
        <authorList>
            <person name="Lu Z."/>
            <person name="Lu Y."/>
        </authorList>
    </citation>
    <scope>NUCLEOTIDE SEQUENCE [LARGE SCALE GENOMIC DNA]</scope>
    <source>
        <strain evidence="5">DSM 24694 / JCM 17849 / CGMCC 1.5162 / HZ254</strain>
    </source>
</reference>
<dbReference type="STRING" id="1041930.Mtc_0899"/>
<dbReference type="EMBL" id="CP003243">
    <property type="protein sequence ID" value="AFC99659.1"/>
    <property type="molecule type" value="Genomic_DNA"/>
</dbReference>
<evidence type="ECO:0000259" key="3">
    <source>
        <dbReference type="Pfam" id="PF05683"/>
    </source>
</evidence>